<dbReference type="Proteomes" id="UP000027142">
    <property type="component" value="Chromosome"/>
</dbReference>
<dbReference type="EMBL" id="CP003923">
    <property type="protein sequence ID" value="AIC93430.1"/>
    <property type="molecule type" value="Genomic_DNA"/>
</dbReference>
<dbReference type="AlphaFoldDB" id="A0A060LTU7"/>
<dbReference type="eggNOG" id="ENOG502ZT8F">
    <property type="taxonomic scope" value="Bacteria"/>
</dbReference>
<protein>
    <submittedName>
        <fullName evidence="1">Uncharacterized protein</fullName>
    </submittedName>
</protein>
<dbReference type="OrthoDB" id="2907406at2"/>
<gene>
    <name evidence="1" type="ORF">BleG1_0822</name>
</gene>
<dbReference type="KEGG" id="ble:BleG1_0822"/>
<evidence type="ECO:0000313" key="2">
    <source>
        <dbReference type="Proteomes" id="UP000027142"/>
    </source>
</evidence>
<name>A0A060LTU7_9BACI</name>
<accession>A0A060LTU7</accession>
<dbReference type="STRING" id="1246626.BleG1_0822"/>
<sequence>MSLIRDEFLEFELTPRKYYEHGEDSFIVSSCKISDQDKVIFKDFSVHLLESEYKEIVRGLRKLLVGWSKEFQFESVEPLLRLTFSRMKKSIIVIVEILHVTENDIEVVREFQLRGSSDLLKLFKKVLQKELKLVEDPSSLP</sequence>
<dbReference type="PATRIC" id="fig|1246626.3.peg.822"/>
<keyword evidence="2" id="KW-1185">Reference proteome</keyword>
<proteinExistence type="predicted"/>
<organism evidence="1 2">
    <name type="scientific">Shouchella lehensis G1</name>
    <dbReference type="NCBI Taxonomy" id="1246626"/>
    <lineage>
        <taxon>Bacteria</taxon>
        <taxon>Bacillati</taxon>
        <taxon>Bacillota</taxon>
        <taxon>Bacilli</taxon>
        <taxon>Bacillales</taxon>
        <taxon>Bacillaceae</taxon>
        <taxon>Shouchella</taxon>
    </lineage>
</organism>
<reference evidence="1 2" key="1">
    <citation type="journal article" date="2014" name="Gene">
        <title>A comparative genomic analysis of the alkalitolerant soil bacterium Bacillus lehensis G1.</title>
        <authorList>
            <person name="Noor Y.M."/>
            <person name="Samsulrizal N.H."/>
            <person name="Jema'on N.A."/>
            <person name="Low K.O."/>
            <person name="Ramli A.N."/>
            <person name="Alias N.I."/>
            <person name="Damis S.I."/>
            <person name="Fuzi S.F."/>
            <person name="Isa M.N."/>
            <person name="Murad A.M."/>
            <person name="Raih M.F."/>
            <person name="Bakar F.D."/>
            <person name="Najimudin N."/>
            <person name="Mahadi N.M."/>
            <person name="Illias R.M."/>
        </authorList>
    </citation>
    <scope>NUCLEOTIDE SEQUENCE [LARGE SCALE GENOMIC DNA]</scope>
    <source>
        <strain evidence="1 2">G1</strain>
    </source>
</reference>
<dbReference type="Pfam" id="PF24716">
    <property type="entry name" value="WapI"/>
    <property type="match status" value="1"/>
</dbReference>
<evidence type="ECO:0000313" key="1">
    <source>
        <dbReference type="EMBL" id="AIC93430.1"/>
    </source>
</evidence>
<dbReference type="HOGENOM" id="CLU_152394_0_0_9"/>
<dbReference type="RefSeq" id="WP_038477491.1">
    <property type="nucleotide sequence ID" value="NZ_CP003923.1"/>
</dbReference>
<dbReference type="InterPro" id="IPR056510">
    <property type="entry name" value="WapI"/>
</dbReference>